<proteinExistence type="predicted"/>
<dbReference type="Gene3D" id="2.160.20.10">
    <property type="entry name" value="Single-stranded right-handed beta-helix, Pectin lyase-like"/>
    <property type="match status" value="2"/>
</dbReference>
<dbReference type="AlphaFoldDB" id="A0A0F9C0L7"/>
<comment type="caution">
    <text evidence="1">The sequence shown here is derived from an EMBL/GenBank/DDBJ whole genome shotgun (WGS) entry which is preliminary data.</text>
</comment>
<dbReference type="InterPro" id="IPR011050">
    <property type="entry name" value="Pectin_lyase_fold/virulence"/>
</dbReference>
<evidence type="ECO:0000313" key="1">
    <source>
        <dbReference type="EMBL" id="KKL19747.1"/>
    </source>
</evidence>
<organism evidence="1">
    <name type="scientific">marine sediment metagenome</name>
    <dbReference type="NCBI Taxonomy" id="412755"/>
    <lineage>
        <taxon>unclassified sequences</taxon>
        <taxon>metagenomes</taxon>
        <taxon>ecological metagenomes</taxon>
    </lineage>
</organism>
<dbReference type="SMART" id="SM00710">
    <property type="entry name" value="PbH1"/>
    <property type="match status" value="7"/>
</dbReference>
<name>A0A0F9C0L7_9ZZZZ</name>
<evidence type="ECO:0008006" key="2">
    <source>
        <dbReference type="Google" id="ProtNLM"/>
    </source>
</evidence>
<dbReference type="EMBL" id="LAZR01038366">
    <property type="protein sequence ID" value="KKL19747.1"/>
    <property type="molecule type" value="Genomic_DNA"/>
</dbReference>
<sequence length="457" mass="45731">MKRKIISLMLAVVLVLSFSLVTAVPVAGVHTPPGTIYVDAAFSGLEDGSLATPFDTIGEAIAHATAGDTISVAAGTYSVTAVIDVNVANLTISGAGAATTIVDGSGKDGIVIVDGSDVLFNVTANGVTIENLTIDLGDDTTDFDVAVFTPTGIDDLTVQNNILLYAEAGNSIGEQLVHLGGGSGITITGNAFDVGSGNSMMYVGSGDIDSLTVSNNTAAPVGAPAGGAGDTDGGGTFFNQFGPVTNSIISGNTFTDTGIAVYLGSGATATDNVSVTGNTFDSTSGFGSYGALVITSEVNGAAIRNITVANNTFSGTAAGGAITIFDTNGAGTPDVDGATITINNNNFAGDNAVGGVVLGLGVSGTVDAENNWWGAILGPYHATTNLASTGDEVSDSVDYSPWRDAAYPDGGNPRTYNVQNTTTSDTYNSIQDAIDAATADDTISVAAGTYDEQVEID</sequence>
<feature type="non-terminal residue" evidence="1">
    <location>
        <position position="457"/>
    </location>
</feature>
<dbReference type="SUPFAM" id="SSF51126">
    <property type="entry name" value="Pectin lyase-like"/>
    <property type="match status" value="2"/>
</dbReference>
<gene>
    <name evidence="1" type="ORF">LCGC14_2462380</name>
</gene>
<protein>
    <recommendedName>
        <fullName evidence="2">Right handed beta helix domain-containing protein</fullName>
    </recommendedName>
</protein>
<dbReference type="InterPro" id="IPR006626">
    <property type="entry name" value="PbH1"/>
</dbReference>
<reference evidence="1" key="1">
    <citation type="journal article" date="2015" name="Nature">
        <title>Complex archaea that bridge the gap between prokaryotes and eukaryotes.</title>
        <authorList>
            <person name="Spang A."/>
            <person name="Saw J.H."/>
            <person name="Jorgensen S.L."/>
            <person name="Zaremba-Niedzwiedzka K."/>
            <person name="Martijn J."/>
            <person name="Lind A.E."/>
            <person name="van Eijk R."/>
            <person name="Schleper C."/>
            <person name="Guy L."/>
            <person name="Ettema T.J."/>
        </authorList>
    </citation>
    <scope>NUCLEOTIDE SEQUENCE</scope>
</reference>
<accession>A0A0F9C0L7</accession>
<dbReference type="InterPro" id="IPR012334">
    <property type="entry name" value="Pectin_lyas_fold"/>
</dbReference>